<dbReference type="PROSITE" id="PS50112">
    <property type="entry name" value="PAS"/>
    <property type="match status" value="1"/>
</dbReference>
<evidence type="ECO:0000256" key="10">
    <source>
        <dbReference type="SAM" id="Coils"/>
    </source>
</evidence>
<proteinExistence type="predicted"/>
<dbReference type="InterPro" id="IPR036890">
    <property type="entry name" value="HATPase_C_sf"/>
</dbReference>
<keyword evidence="5" id="KW-0547">Nucleotide-binding</keyword>
<dbReference type="Pfam" id="PF02518">
    <property type="entry name" value="HATPase_c"/>
    <property type="match status" value="1"/>
</dbReference>
<reference evidence="15 16" key="1">
    <citation type="submission" date="2018-09" db="EMBL/GenBank/DDBJ databases">
        <title>Bacillus saliacetes sp. nov., isolated from Thai shrimp paste (Ka-pi).</title>
        <authorList>
            <person name="Daroonpunt R."/>
            <person name="Tanasupawat S."/>
            <person name="Yiamsombut S."/>
        </authorList>
    </citation>
    <scope>NUCLEOTIDE SEQUENCE [LARGE SCALE GENOMIC DNA]</scope>
    <source>
        <strain evidence="15 16">SKP7-4</strain>
    </source>
</reference>
<dbReference type="GO" id="GO:0005524">
    <property type="term" value="F:ATP binding"/>
    <property type="evidence" value="ECO:0007669"/>
    <property type="project" value="UniProtKB-KW"/>
</dbReference>
<accession>A0A3A1QNZ5</accession>
<organism evidence="15 16">
    <name type="scientific">Bacillus salacetis</name>
    <dbReference type="NCBI Taxonomy" id="2315464"/>
    <lineage>
        <taxon>Bacteria</taxon>
        <taxon>Bacillati</taxon>
        <taxon>Bacillota</taxon>
        <taxon>Bacilli</taxon>
        <taxon>Bacillales</taxon>
        <taxon>Bacillaceae</taxon>
        <taxon>Bacillus</taxon>
    </lineage>
</organism>
<dbReference type="GO" id="GO:0000155">
    <property type="term" value="F:phosphorelay sensor kinase activity"/>
    <property type="evidence" value="ECO:0007669"/>
    <property type="project" value="InterPro"/>
</dbReference>
<dbReference type="NCBIfam" id="TIGR00229">
    <property type="entry name" value="sensory_box"/>
    <property type="match status" value="1"/>
</dbReference>
<evidence type="ECO:0000256" key="7">
    <source>
        <dbReference type="ARBA" id="ARBA00022840"/>
    </source>
</evidence>
<evidence type="ECO:0000256" key="3">
    <source>
        <dbReference type="ARBA" id="ARBA00022553"/>
    </source>
</evidence>
<keyword evidence="11" id="KW-0472">Membrane</keyword>
<dbReference type="PRINTS" id="PR00344">
    <property type="entry name" value="BCTRLSENSOR"/>
</dbReference>
<dbReference type="CDD" id="cd00130">
    <property type="entry name" value="PAS"/>
    <property type="match status" value="1"/>
</dbReference>
<keyword evidence="16" id="KW-1185">Reference proteome</keyword>
<dbReference type="InterPro" id="IPR004358">
    <property type="entry name" value="Sig_transdc_His_kin-like_C"/>
</dbReference>
<feature type="domain" description="Histidine kinase" evidence="12">
    <location>
        <begin position="231"/>
        <end position="435"/>
    </location>
</feature>
<evidence type="ECO:0000256" key="6">
    <source>
        <dbReference type="ARBA" id="ARBA00022777"/>
    </source>
</evidence>
<evidence type="ECO:0000256" key="1">
    <source>
        <dbReference type="ARBA" id="ARBA00000085"/>
    </source>
</evidence>
<name>A0A3A1QNZ5_9BACI</name>
<evidence type="ECO:0000313" key="16">
    <source>
        <dbReference type="Proteomes" id="UP000265801"/>
    </source>
</evidence>
<dbReference type="Gene3D" id="3.30.565.10">
    <property type="entry name" value="Histidine kinase-like ATPase, C-terminal domain"/>
    <property type="match status" value="1"/>
</dbReference>
<keyword evidence="3" id="KW-0597">Phosphoprotein</keyword>
<gene>
    <name evidence="15" type="ORF">D3H55_20920</name>
</gene>
<dbReference type="PROSITE" id="PS50109">
    <property type="entry name" value="HIS_KIN"/>
    <property type="match status" value="1"/>
</dbReference>
<dbReference type="SUPFAM" id="SSF55785">
    <property type="entry name" value="PYP-like sensor domain (PAS domain)"/>
    <property type="match status" value="1"/>
</dbReference>
<evidence type="ECO:0000313" key="15">
    <source>
        <dbReference type="EMBL" id="RIW28763.1"/>
    </source>
</evidence>
<keyword evidence="11" id="KW-0812">Transmembrane</keyword>
<dbReference type="SMART" id="SM00091">
    <property type="entry name" value="PAS"/>
    <property type="match status" value="1"/>
</dbReference>
<dbReference type="SMART" id="SM00387">
    <property type="entry name" value="HATPase_c"/>
    <property type="match status" value="1"/>
</dbReference>
<dbReference type="CDD" id="cd00082">
    <property type="entry name" value="HisKA"/>
    <property type="match status" value="1"/>
</dbReference>
<keyword evidence="7" id="KW-0067">ATP-binding</keyword>
<evidence type="ECO:0000256" key="9">
    <source>
        <dbReference type="ARBA" id="ARBA00023012"/>
    </source>
</evidence>
<dbReference type="InterPro" id="IPR003594">
    <property type="entry name" value="HATPase_dom"/>
</dbReference>
<keyword evidence="11" id="KW-1133">Transmembrane helix</keyword>
<dbReference type="PANTHER" id="PTHR43065">
    <property type="entry name" value="SENSOR HISTIDINE KINASE"/>
    <property type="match status" value="1"/>
</dbReference>
<feature type="transmembrane region" description="Helical" evidence="11">
    <location>
        <begin position="42"/>
        <end position="64"/>
    </location>
</feature>
<feature type="domain" description="PAC" evidence="14">
    <location>
        <begin position="158"/>
        <end position="210"/>
    </location>
</feature>
<dbReference type="AlphaFoldDB" id="A0A3A1QNZ5"/>
<evidence type="ECO:0000256" key="11">
    <source>
        <dbReference type="SAM" id="Phobius"/>
    </source>
</evidence>
<comment type="catalytic activity">
    <reaction evidence="1">
        <text>ATP + protein L-histidine = ADP + protein N-phospho-L-histidine.</text>
        <dbReference type="EC" id="2.7.13.3"/>
    </reaction>
</comment>
<keyword evidence="4" id="KW-0808">Transferase</keyword>
<dbReference type="Gene3D" id="3.30.450.20">
    <property type="entry name" value="PAS domain"/>
    <property type="match status" value="1"/>
</dbReference>
<dbReference type="InterPro" id="IPR036097">
    <property type="entry name" value="HisK_dim/P_sf"/>
</dbReference>
<feature type="transmembrane region" description="Helical" evidence="11">
    <location>
        <begin position="16"/>
        <end position="36"/>
    </location>
</feature>
<keyword evidence="10" id="KW-0175">Coiled coil</keyword>
<dbReference type="CDD" id="cd00075">
    <property type="entry name" value="HATPase"/>
    <property type="match status" value="1"/>
</dbReference>
<dbReference type="InterPro" id="IPR001610">
    <property type="entry name" value="PAC"/>
</dbReference>
<dbReference type="Gene3D" id="1.10.287.130">
    <property type="match status" value="1"/>
</dbReference>
<keyword evidence="6" id="KW-0418">Kinase</keyword>
<dbReference type="InterPro" id="IPR000700">
    <property type="entry name" value="PAS-assoc_C"/>
</dbReference>
<dbReference type="InterPro" id="IPR000014">
    <property type="entry name" value="PAS"/>
</dbReference>
<keyword evidence="9" id="KW-0902">Two-component regulatory system</keyword>
<dbReference type="RefSeq" id="WP_119549252.1">
    <property type="nucleotide sequence ID" value="NZ_QXIR01000040.1"/>
</dbReference>
<dbReference type="Pfam" id="PF00512">
    <property type="entry name" value="HisKA"/>
    <property type="match status" value="1"/>
</dbReference>
<dbReference type="SMART" id="SM00388">
    <property type="entry name" value="HisKA"/>
    <property type="match status" value="1"/>
</dbReference>
<dbReference type="OrthoDB" id="9815750at2"/>
<dbReference type="InterPro" id="IPR005467">
    <property type="entry name" value="His_kinase_dom"/>
</dbReference>
<dbReference type="SUPFAM" id="SSF47384">
    <property type="entry name" value="Homodimeric domain of signal transducing histidine kinase"/>
    <property type="match status" value="1"/>
</dbReference>
<dbReference type="InterPro" id="IPR035965">
    <property type="entry name" value="PAS-like_dom_sf"/>
</dbReference>
<sequence length="453" mass="51497">MIGTKGDEMGRYRGRLTAFIVVALFIIIWDYIFYYVLGNRLILSVDIIYTILILGAAFWLGGYYDSHQNSIEKLKKSEEKYRALSDEMSLVLEQIDEVVFKTDEQGLFQFLNPAWENFSGYSVQESLNANALHFLPLQQRHEVLPTIRACIKDKVDRNKIEISYRTKEGGNYWAELHMKFNYDETGKFKGTIGTISDITHRIYAEEELMEMNENLAVQSQKLSVAGQLAAGIAHEVRNPLTAINGFLQLMKTDSNSNHYYLDIIFTEIKRIEMVLSELLMLAKPQAVHLREKNVVHILKQVTALLQTNATLFDVTIHSRFSRDELFIRCDENQIKQVFINLIKNAIEAQPNGGNIYIDASEMNGQILLTFEDEGEGMDKNTLNKLGEPFYTTKEKGTGLGFMVCLRILKDHRGTITAQSEKGKGTTFEIILPSALPKKSKRAKEAAKGAAEKL</sequence>
<dbReference type="EMBL" id="QXIR01000040">
    <property type="protein sequence ID" value="RIW28763.1"/>
    <property type="molecule type" value="Genomic_DNA"/>
</dbReference>
<evidence type="ECO:0000259" key="13">
    <source>
        <dbReference type="PROSITE" id="PS50112"/>
    </source>
</evidence>
<dbReference type="GO" id="GO:0006355">
    <property type="term" value="P:regulation of DNA-templated transcription"/>
    <property type="evidence" value="ECO:0007669"/>
    <property type="project" value="InterPro"/>
</dbReference>
<dbReference type="Proteomes" id="UP000265801">
    <property type="component" value="Unassembled WGS sequence"/>
</dbReference>
<evidence type="ECO:0000256" key="5">
    <source>
        <dbReference type="ARBA" id="ARBA00022741"/>
    </source>
</evidence>
<dbReference type="InterPro" id="IPR003661">
    <property type="entry name" value="HisK_dim/P_dom"/>
</dbReference>
<dbReference type="SUPFAM" id="SSF55874">
    <property type="entry name" value="ATPase domain of HSP90 chaperone/DNA topoisomerase II/histidine kinase"/>
    <property type="match status" value="1"/>
</dbReference>
<feature type="domain" description="PAS" evidence="13">
    <location>
        <begin position="84"/>
        <end position="154"/>
    </location>
</feature>
<protein>
    <recommendedName>
        <fullName evidence="2">histidine kinase</fullName>
        <ecNumber evidence="2">2.7.13.3</ecNumber>
    </recommendedName>
</protein>
<evidence type="ECO:0000256" key="4">
    <source>
        <dbReference type="ARBA" id="ARBA00022679"/>
    </source>
</evidence>
<dbReference type="GO" id="GO:0030435">
    <property type="term" value="P:sporulation resulting in formation of a cellular spore"/>
    <property type="evidence" value="ECO:0007669"/>
    <property type="project" value="UniProtKB-KW"/>
</dbReference>
<comment type="caution">
    <text evidence="15">The sequence shown here is derived from an EMBL/GenBank/DDBJ whole genome shotgun (WGS) entry which is preliminary data.</text>
</comment>
<dbReference type="PANTHER" id="PTHR43065:SF34">
    <property type="entry name" value="SPORULATION KINASE A"/>
    <property type="match status" value="1"/>
</dbReference>
<dbReference type="EC" id="2.7.13.3" evidence="2"/>
<feature type="coiled-coil region" evidence="10">
    <location>
        <begin position="67"/>
        <end position="94"/>
    </location>
</feature>
<evidence type="ECO:0000259" key="14">
    <source>
        <dbReference type="PROSITE" id="PS50113"/>
    </source>
</evidence>
<dbReference type="FunFam" id="1.10.287.130:FF:000040">
    <property type="entry name" value="PAS domain-containing sensor histidine kinase"/>
    <property type="match status" value="1"/>
</dbReference>
<evidence type="ECO:0000256" key="2">
    <source>
        <dbReference type="ARBA" id="ARBA00012438"/>
    </source>
</evidence>
<keyword evidence="8" id="KW-0749">Sporulation</keyword>
<dbReference type="SMART" id="SM00086">
    <property type="entry name" value="PAC"/>
    <property type="match status" value="1"/>
</dbReference>
<evidence type="ECO:0000259" key="12">
    <source>
        <dbReference type="PROSITE" id="PS50109"/>
    </source>
</evidence>
<dbReference type="PROSITE" id="PS50113">
    <property type="entry name" value="PAC"/>
    <property type="match status" value="1"/>
</dbReference>
<dbReference type="Pfam" id="PF00989">
    <property type="entry name" value="PAS"/>
    <property type="match status" value="1"/>
</dbReference>
<dbReference type="InterPro" id="IPR013767">
    <property type="entry name" value="PAS_fold"/>
</dbReference>
<evidence type="ECO:0000256" key="8">
    <source>
        <dbReference type="ARBA" id="ARBA00022969"/>
    </source>
</evidence>